<dbReference type="InterPro" id="IPR052514">
    <property type="entry name" value="SAM-dependent_MTase"/>
</dbReference>
<evidence type="ECO:0000259" key="1">
    <source>
        <dbReference type="Pfam" id="PF05050"/>
    </source>
</evidence>
<gene>
    <name evidence="2" type="ORF">A2531_01860</name>
</gene>
<sequence>MKFKKINFNGYHLNLNLKDDAGLSVVNEIFKYREYRIIENIIVDTDGPIVDAGAHLGFFTIYTKCLNQNSKIFCLEPEKDNIKILKENLANNNIADVNILQMALADKSGMGNLIISHDSHNHRLSVGGAVLKTQNLDIQKINTITISDLINKYQWPHISLLKMDIEGAEKDVINSLSVHDFSKIKAIVFEYHENYNVNHGVLEKILRKNGFGVEIFPSQFDKKMGILFANNKKNK</sequence>
<accession>A0A1F5TLX5</accession>
<proteinExistence type="predicted"/>
<dbReference type="Gene3D" id="3.40.50.150">
    <property type="entry name" value="Vaccinia Virus protein VP39"/>
    <property type="match status" value="1"/>
</dbReference>
<comment type="caution">
    <text evidence="2">The sequence shown here is derived from an EMBL/GenBank/DDBJ whole genome shotgun (WGS) entry which is preliminary data.</text>
</comment>
<dbReference type="EMBL" id="MFGO01000039">
    <property type="protein sequence ID" value="OGF39952.1"/>
    <property type="molecule type" value="Genomic_DNA"/>
</dbReference>
<dbReference type="Pfam" id="PF05050">
    <property type="entry name" value="Methyltransf_21"/>
    <property type="match status" value="1"/>
</dbReference>
<organism evidence="2 3">
    <name type="scientific">Candidatus Falkowbacteria bacterium RIFOXYD2_FULL_34_120</name>
    <dbReference type="NCBI Taxonomy" id="1798007"/>
    <lineage>
        <taxon>Bacteria</taxon>
        <taxon>Candidatus Falkowiibacteriota</taxon>
    </lineage>
</organism>
<feature type="domain" description="Methyltransferase FkbM" evidence="1">
    <location>
        <begin position="51"/>
        <end position="211"/>
    </location>
</feature>
<dbReference type="SUPFAM" id="SSF53335">
    <property type="entry name" value="S-adenosyl-L-methionine-dependent methyltransferases"/>
    <property type="match status" value="1"/>
</dbReference>
<dbReference type="InterPro" id="IPR029063">
    <property type="entry name" value="SAM-dependent_MTases_sf"/>
</dbReference>
<evidence type="ECO:0000313" key="2">
    <source>
        <dbReference type="EMBL" id="OGF39952.1"/>
    </source>
</evidence>
<reference evidence="2 3" key="1">
    <citation type="journal article" date="2016" name="Nat. Commun.">
        <title>Thousands of microbial genomes shed light on interconnected biogeochemical processes in an aquifer system.</title>
        <authorList>
            <person name="Anantharaman K."/>
            <person name="Brown C.T."/>
            <person name="Hug L.A."/>
            <person name="Sharon I."/>
            <person name="Castelle C.J."/>
            <person name="Probst A.J."/>
            <person name="Thomas B.C."/>
            <person name="Singh A."/>
            <person name="Wilkins M.J."/>
            <person name="Karaoz U."/>
            <person name="Brodie E.L."/>
            <person name="Williams K.H."/>
            <person name="Hubbard S.S."/>
            <person name="Banfield J.F."/>
        </authorList>
    </citation>
    <scope>NUCLEOTIDE SEQUENCE [LARGE SCALE GENOMIC DNA]</scope>
</reference>
<dbReference type="PANTHER" id="PTHR34203">
    <property type="entry name" value="METHYLTRANSFERASE, FKBM FAMILY PROTEIN"/>
    <property type="match status" value="1"/>
</dbReference>
<dbReference type="PANTHER" id="PTHR34203:SF15">
    <property type="entry name" value="SLL1173 PROTEIN"/>
    <property type="match status" value="1"/>
</dbReference>
<name>A0A1F5TLX5_9BACT</name>
<dbReference type="InterPro" id="IPR006342">
    <property type="entry name" value="FkbM_mtfrase"/>
</dbReference>
<dbReference type="NCBIfam" id="TIGR01444">
    <property type="entry name" value="fkbM_fam"/>
    <property type="match status" value="1"/>
</dbReference>
<evidence type="ECO:0000313" key="3">
    <source>
        <dbReference type="Proteomes" id="UP000177579"/>
    </source>
</evidence>
<dbReference type="AlphaFoldDB" id="A0A1F5TLX5"/>
<protein>
    <recommendedName>
        <fullName evidence="1">Methyltransferase FkbM domain-containing protein</fullName>
    </recommendedName>
</protein>
<dbReference type="Proteomes" id="UP000177579">
    <property type="component" value="Unassembled WGS sequence"/>
</dbReference>